<comment type="caution">
    <text evidence="2">The sequence shown here is derived from an EMBL/GenBank/DDBJ whole genome shotgun (WGS) entry which is preliminary data.</text>
</comment>
<evidence type="ECO:0000256" key="1">
    <source>
        <dbReference type="SAM" id="MobiDB-lite"/>
    </source>
</evidence>
<dbReference type="Proteomes" id="UP000287651">
    <property type="component" value="Unassembled WGS sequence"/>
</dbReference>
<organism evidence="2 3">
    <name type="scientific">Ensete ventricosum</name>
    <name type="common">Abyssinian banana</name>
    <name type="synonym">Musa ensete</name>
    <dbReference type="NCBI Taxonomy" id="4639"/>
    <lineage>
        <taxon>Eukaryota</taxon>
        <taxon>Viridiplantae</taxon>
        <taxon>Streptophyta</taxon>
        <taxon>Embryophyta</taxon>
        <taxon>Tracheophyta</taxon>
        <taxon>Spermatophyta</taxon>
        <taxon>Magnoliopsida</taxon>
        <taxon>Liliopsida</taxon>
        <taxon>Zingiberales</taxon>
        <taxon>Musaceae</taxon>
        <taxon>Ensete</taxon>
    </lineage>
</organism>
<accession>A0A427AV76</accession>
<protein>
    <submittedName>
        <fullName evidence="2">Uncharacterized protein</fullName>
    </submittedName>
</protein>
<name>A0A427AV76_ENSVE</name>
<sequence length="100" mass="11063">MAKHRDESSKMGQAEPLPQVAIGGLQVQTLSQAVGATHEERDSKQDEREVGYSPRAKEVQSGALTEKRSYKERLTTTKICLDVLEASLEELYQGQEGSSR</sequence>
<feature type="compositionally biased region" description="Basic and acidic residues" evidence="1">
    <location>
        <begin position="37"/>
        <end position="58"/>
    </location>
</feature>
<proteinExistence type="predicted"/>
<dbReference type="AlphaFoldDB" id="A0A427AV76"/>
<feature type="region of interest" description="Disordered" evidence="1">
    <location>
        <begin position="1"/>
        <end position="64"/>
    </location>
</feature>
<gene>
    <name evidence="2" type="ORF">B296_00010924</name>
</gene>
<evidence type="ECO:0000313" key="3">
    <source>
        <dbReference type="Proteomes" id="UP000287651"/>
    </source>
</evidence>
<dbReference type="EMBL" id="AMZH03001215">
    <property type="protein sequence ID" value="RRT80158.1"/>
    <property type="molecule type" value="Genomic_DNA"/>
</dbReference>
<reference evidence="2 3" key="1">
    <citation type="journal article" date="2014" name="Agronomy (Basel)">
        <title>A Draft Genome Sequence for Ensete ventricosum, the Drought-Tolerant Tree Against Hunger.</title>
        <authorList>
            <person name="Harrison J."/>
            <person name="Moore K.A."/>
            <person name="Paszkiewicz K."/>
            <person name="Jones T."/>
            <person name="Grant M."/>
            <person name="Ambacheew D."/>
            <person name="Muzemil S."/>
            <person name="Studholme D.J."/>
        </authorList>
    </citation>
    <scope>NUCLEOTIDE SEQUENCE [LARGE SCALE GENOMIC DNA]</scope>
</reference>
<evidence type="ECO:0000313" key="2">
    <source>
        <dbReference type="EMBL" id="RRT80158.1"/>
    </source>
</evidence>